<dbReference type="OMA" id="MHSFWSW"/>
<feature type="binding site" evidence="17">
    <location>
        <position position="379"/>
    </location>
    <ligand>
        <name>ATP</name>
        <dbReference type="ChEBI" id="CHEBI:30616"/>
    </ligand>
</feature>
<keyword evidence="4" id="KW-1003">Cell membrane</keyword>
<dbReference type="InterPro" id="IPR006539">
    <property type="entry name" value="P-type_ATPase_IV"/>
</dbReference>
<dbReference type="InterPro" id="IPR023299">
    <property type="entry name" value="ATPase_P-typ_cyto_dom_N"/>
</dbReference>
<keyword evidence="6 19" id="KW-0812">Transmembrane</keyword>
<dbReference type="PANTHER" id="PTHR24092:SF150">
    <property type="entry name" value="PHOSPHOLIPID-TRANSPORTING ATPASE"/>
    <property type="match status" value="1"/>
</dbReference>
<evidence type="ECO:0000256" key="13">
    <source>
        <dbReference type="ARBA" id="ARBA00023136"/>
    </source>
</evidence>
<evidence type="ECO:0000256" key="16">
    <source>
        <dbReference type="PIRSR" id="PIRSR606539-1"/>
    </source>
</evidence>
<keyword evidence="9 17" id="KW-0067">ATP-binding</keyword>
<name>T1EF42_HELRO</name>
<feature type="binding site" evidence="17">
    <location>
        <position position="736"/>
    </location>
    <ligand>
        <name>ATP</name>
        <dbReference type="ChEBI" id="CHEBI:30616"/>
    </ligand>
</feature>
<dbReference type="GO" id="GO:0005886">
    <property type="term" value="C:plasma membrane"/>
    <property type="evidence" value="ECO:0000318"/>
    <property type="project" value="GO_Central"/>
</dbReference>
<feature type="binding site" evidence="18">
    <location>
        <position position="379"/>
    </location>
    <ligand>
        <name>Mg(2+)</name>
        <dbReference type="ChEBI" id="CHEBI:18420"/>
    </ligand>
</feature>
<evidence type="ECO:0000313" key="23">
    <source>
        <dbReference type="EMBL" id="ESO07180.1"/>
    </source>
</evidence>
<feature type="binding site" evidence="18">
    <location>
        <position position="377"/>
    </location>
    <ligand>
        <name>Mg(2+)</name>
        <dbReference type="ChEBI" id="CHEBI:18420"/>
    </ligand>
</feature>
<dbReference type="GO" id="GO:0045332">
    <property type="term" value="P:phospholipid translocation"/>
    <property type="evidence" value="ECO:0000318"/>
    <property type="project" value="GO_Central"/>
</dbReference>
<feature type="transmembrane region" description="Helical" evidence="19">
    <location>
        <begin position="896"/>
        <end position="917"/>
    </location>
</feature>
<evidence type="ECO:0000313" key="24">
    <source>
        <dbReference type="EnsemblMetazoa" id="HelroP110679"/>
    </source>
</evidence>
<evidence type="ECO:0000256" key="1">
    <source>
        <dbReference type="ARBA" id="ARBA00004141"/>
    </source>
</evidence>
<dbReference type="PANTHER" id="PTHR24092">
    <property type="entry name" value="PROBABLE PHOSPHOLIPID-TRANSPORTING ATPASE"/>
    <property type="match status" value="1"/>
</dbReference>
<keyword evidence="12 19" id="KW-1133">Transmembrane helix</keyword>
<dbReference type="Gene3D" id="2.70.150.10">
    <property type="entry name" value="Calcium-transporting ATPase, cytoplasmic transduction domain A"/>
    <property type="match status" value="1"/>
</dbReference>
<dbReference type="SUPFAM" id="SSF81660">
    <property type="entry name" value="Metal cation-transporting ATPase, ATP-binding domain N"/>
    <property type="match status" value="1"/>
</dbReference>
<dbReference type="FunFam" id="3.40.1110.10:FF:000087">
    <property type="entry name" value="Phospholipid-transporting ATPase"/>
    <property type="match status" value="1"/>
</dbReference>
<evidence type="ECO:0000259" key="22">
    <source>
        <dbReference type="Pfam" id="PF16212"/>
    </source>
</evidence>
<dbReference type="eggNOG" id="KOG0206">
    <property type="taxonomic scope" value="Eukaryota"/>
</dbReference>
<reference evidence="23 25" key="2">
    <citation type="journal article" date="2013" name="Nature">
        <title>Insights into bilaterian evolution from three spiralian genomes.</title>
        <authorList>
            <person name="Simakov O."/>
            <person name="Marletaz F."/>
            <person name="Cho S.J."/>
            <person name="Edsinger-Gonzales E."/>
            <person name="Havlak P."/>
            <person name="Hellsten U."/>
            <person name="Kuo D.H."/>
            <person name="Larsson T."/>
            <person name="Lv J."/>
            <person name="Arendt D."/>
            <person name="Savage R."/>
            <person name="Osoegawa K."/>
            <person name="de Jong P."/>
            <person name="Grimwood J."/>
            <person name="Chapman J.A."/>
            <person name="Shapiro H."/>
            <person name="Aerts A."/>
            <person name="Otillar R.P."/>
            <person name="Terry A.Y."/>
            <person name="Boore J.L."/>
            <person name="Grigoriev I.V."/>
            <person name="Lindberg D.R."/>
            <person name="Seaver E.C."/>
            <person name="Weisblat D.A."/>
            <person name="Putnam N.H."/>
            <person name="Rokhsar D.S."/>
        </authorList>
    </citation>
    <scope>NUCLEOTIDE SEQUENCE</scope>
</reference>
<feature type="binding site" evidence="18">
    <location>
        <position position="756"/>
    </location>
    <ligand>
        <name>Mg(2+)</name>
        <dbReference type="ChEBI" id="CHEBI:18420"/>
    </ligand>
</feature>
<dbReference type="Gene3D" id="3.40.50.1000">
    <property type="entry name" value="HAD superfamily/HAD-like"/>
    <property type="match status" value="1"/>
</dbReference>
<dbReference type="SFLD" id="SFLDG00002">
    <property type="entry name" value="C1.7:_P-type_atpase_like"/>
    <property type="match status" value="1"/>
</dbReference>
<dbReference type="RefSeq" id="XP_009014558.1">
    <property type="nucleotide sequence ID" value="XM_009016310.1"/>
</dbReference>
<dbReference type="InterPro" id="IPR023298">
    <property type="entry name" value="ATPase_P-typ_TM_dom_sf"/>
</dbReference>
<evidence type="ECO:0000256" key="10">
    <source>
        <dbReference type="ARBA" id="ARBA00022842"/>
    </source>
</evidence>
<feature type="binding site" evidence="17">
    <location>
        <position position="641"/>
    </location>
    <ligand>
        <name>ATP</name>
        <dbReference type="ChEBI" id="CHEBI:30616"/>
    </ligand>
</feature>
<dbReference type="Pfam" id="PF16212">
    <property type="entry name" value="PhoLip_ATPase_C"/>
    <property type="match status" value="1"/>
</dbReference>
<proteinExistence type="inferred from homology"/>
<feature type="binding site" evidence="17">
    <location>
        <position position="526"/>
    </location>
    <ligand>
        <name>ATP</name>
        <dbReference type="ChEBI" id="CHEBI:30616"/>
    </ligand>
</feature>
<dbReference type="FunFam" id="2.70.150.10:FF:000021">
    <property type="entry name" value="Phospholipid-transporting ATPase"/>
    <property type="match status" value="1"/>
</dbReference>
<dbReference type="EMBL" id="AMQM01003572">
    <property type="status" value="NOT_ANNOTATED_CDS"/>
    <property type="molecule type" value="Genomic_DNA"/>
</dbReference>
<feature type="binding site" evidence="17">
    <location>
        <position position="378"/>
    </location>
    <ligand>
        <name>ATP</name>
        <dbReference type="ChEBI" id="CHEBI:30616"/>
    </ligand>
</feature>
<dbReference type="GO" id="GO:0005802">
    <property type="term" value="C:trans-Golgi network"/>
    <property type="evidence" value="ECO:0000318"/>
    <property type="project" value="GO_Central"/>
</dbReference>
<comment type="subcellular location">
    <subcellularLocation>
        <location evidence="2">Cell membrane</location>
    </subcellularLocation>
    <subcellularLocation>
        <location evidence="1 19">Membrane</location>
        <topology evidence="1 19">Multi-pass membrane protein</topology>
    </subcellularLocation>
</comment>
<feature type="transmembrane region" description="Helical" evidence="19">
    <location>
        <begin position="961"/>
        <end position="984"/>
    </location>
</feature>
<reference evidence="25" key="1">
    <citation type="submission" date="2012-12" db="EMBL/GenBank/DDBJ databases">
        <authorList>
            <person name="Hellsten U."/>
            <person name="Grimwood J."/>
            <person name="Chapman J.A."/>
            <person name="Shapiro H."/>
            <person name="Aerts A."/>
            <person name="Otillar R.P."/>
            <person name="Terry A.Y."/>
            <person name="Boore J.L."/>
            <person name="Simakov O."/>
            <person name="Marletaz F."/>
            <person name="Cho S.-J."/>
            <person name="Edsinger-Gonzales E."/>
            <person name="Havlak P."/>
            <person name="Kuo D.-H."/>
            <person name="Larsson T."/>
            <person name="Lv J."/>
            <person name="Arendt D."/>
            <person name="Savage R."/>
            <person name="Osoegawa K."/>
            <person name="de Jong P."/>
            <person name="Lindberg D.R."/>
            <person name="Seaver E.C."/>
            <person name="Weisblat D.A."/>
            <person name="Putnam N.H."/>
            <person name="Grigoriev I.V."/>
            <person name="Rokhsar D.S."/>
        </authorList>
    </citation>
    <scope>NUCLEOTIDE SEQUENCE</scope>
</reference>
<dbReference type="CTD" id="20195194"/>
<feature type="binding site" evidence="17">
    <location>
        <position position="377"/>
    </location>
    <ligand>
        <name>ATP</name>
        <dbReference type="ChEBI" id="CHEBI:30616"/>
    </ligand>
</feature>
<feature type="domain" description="P-type ATPase C-terminal" evidence="22">
    <location>
        <begin position="782"/>
        <end position="1033"/>
    </location>
</feature>
<dbReference type="GO" id="GO:0005524">
    <property type="term" value="F:ATP binding"/>
    <property type="evidence" value="ECO:0007669"/>
    <property type="project" value="UniProtKB-UniRule"/>
</dbReference>
<feature type="binding site" evidence="17">
    <location>
        <position position="462"/>
    </location>
    <ligand>
        <name>ATP</name>
        <dbReference type="ChEBI" id="CHEBI:30616"/>
    </ligand>
</feature>
<dbReference type="GO" id="GO:0016887">
    <property type="term" value="F:ATP hydrolysis activity"/>
    <property type="evidence" value="ECO:0007669"/>
    <property type="project" value="InterPro"/>
</dbReference>
<feature type="transmembrane region" description="Helical" evidence="19">
    <location>
        <begin position="848"/>
        <end position="866"/>
    </location>
</feature>
<feature type="transmembrane region" description="Helical" evidence="19">
    <location>
        <begin position="64"/>
        <end position="83"/>
    </location>
</feature>
<dbReference type="PRINTS" id="PR00119">
    <property type="entry name" value="CATATPASE"/>
</dbReference>
<dbReference type="InterPro" id="IPR018303">
    <property type="entry name" value="ATPase_P-typ_P_site"/>
</dbReference>
<feature type="transmembrane region" description="Helical" evidence="19">
    <location>
        <begin position="41"/>
        <end position="58"/>
    </location>
</feature>
<gene>
    <name evidence="24" type="primary">20195194</name>
    <name evidence="23" type="ORF">HELRODRAFT_110679</name>
</gene>
<comment type="catalytic activity">
    <reaction evidence="14 19">
        <text>ATP + H2O + phospholipidSide 1 = ADP + phosphate + phospholipidSide 2.</text>
        <dbReference type="EC" id="7.6.2.1"/>
    </reaction>
</comment>
<dbReference type="SUPFAM" id="SSF81665">
    <property type="entry name" value="Calcium ATPase, transmembrane domain M"/>
    <property type="match status" value="1"/>
</dbReference>
<dbReference type="SUPFAM" id="SSF81653">
    <property type="entry name" value="Calcium ATPase, transduction domain A"/>
    <property type="match status" value="1"/>
</dbReference>
<dbReference type="InterPro" id="IPR032630">
    <property type="entry name" value="P_typ_ATPase_c"/>
</dbReference>
<dbReference type="Pfam" id="PF00122">
    <property type="entry name" value="E1-E2_ATPase"/>
    <property type="match status" value="1"/>
</dbReference>
<evidence type="ECO:0000256" key="2">
    <source>
        <dbReference type="ARBA" id="ARBA00004236"/>
    </source>
</evidence>
<dbReference type="InterPro" id="IPR001757">
    <property type="entry name" value="P_typ_ATPase"/>
</dbReference>
<dbReference type="Pfam" id="PF13246">
    <property type="entry name" value="Cation_ATPase"/>
    <property type="match status" value="1"/>
</dbReference>
<feature type="transmembrane region" description="Helical" evidence="19">
    <location>
        <begin position="929"/>
        <end position="949"/>
    </location>
</feature>
<keyword evidence="25" id="KW-1185">Reference proteome</keyword>
<feature type="binding site" evidence="17">
    <location>
        <position position="639"/>
    </location>
    <ligand>
        <name>ATP</name>
        <dbReference type="ChEBI" id="CHEBI:30616"/>
    </ligand>
</feature>
<evidence type="ECO:0000256" key="17">
    <source>
        <dbReference type="PIRSR" id="PIRSR606539-2"/>
    </source>
</evidence>
<sequence>MRTIYLNKPQPIKYMSNKISTAKYSVFLFIPKFLFEQFRRYANLFFLFIALLQQIPGVSPTGQFTTAIPLLMILSLSAVKEIFEDIKRRRADDETNSRKVYALRNNHWMEIEWRKIVVGDIVKVTNENFFPADLVLLSSSEPRGMCYIETSNLDGETNLKIRQGIPYTSNMVTHKDVESLNGILECELPNAHLYDFVGTLKPRASNPEESYSLGPEQMLLRGSMLRNTRWIFGVVIFTGHETKFMLNSTSIPLKRSTVEKVVNSQILMLFIILIVLALICAVANQVWISQNLTKHWYLGIQDASPTGFILNFLTFVILYNNLIPISLQVTLEIVRFIQAIFIQWDVEMYDAKHNIATVAKTSNLNEELGQVKYIFSDKTGTLTCNEMEFKKCSVGGVKYGDDSKSVDKFDDSSLMENFNTGHETAPIIRDFLTLLAVCHTVVPENDPKEAGGIKYLASSPDELALVLGARNQGFKFTTRTPTDVTIEVFDVKEKYKILNVLAFTSNRKRMSVIVRLPNGKIRLMIKGADMVIFPRLASQQQYLDVTINHLEEFASLGLRTLCLAVADIDEDKYEEWSKEYQVASTSIENRYEKLETAAELIEKDLQLLGATAIEDKLQEGVPDTIASLLKAEIKIWVLTGDKQETAINIGYACQLFTTGMKIIYFNETTLDDTAETLRRFLQELGGRVKQENNLLGLITDGETLKHAMSYRCREDFLSLLLSCKSVICCRMSPLQKAELVNLVKVEVKSITLAIGDGANDVGMIQASHVGVGISGREGLQAACASDYAIGQFRFLKRLLLIHGAWSYSRLTTLILYCFYKNICLYLIEFWFAIISAFSGQILFERWCIGLYNVIFTAATPMAIGLFDQHCSAENLLKYPVLYKFTQSSECFNVKVFWGWCINSIYHSVVFFWLAVAMLQHEIAFADGKVGNYLFLGNMVYTYVVVAVCIKGGLETSSWTWLTHLSIWGSIITWFLFLAIYPHFWPTVNLAPEMVGMDKYVYTCPLFWFGLFLIPCIVLFSDIIWKAFQRTFYKSVAQQVQEMEDLEHSPSTMSIRSFLTKSGRKTYMEDAMKDFPATEESVINQEPRGFAFSQEEHGVVEQDHLVRVYDSNMEKPSGL</sequence>
<dbReference type="InterPro" id="IPR036412">
    <property type="entry name" value="HAD-like_sf"/>
</dbReference>
<dbReference type="PROSITE" id="PS00154">
    <property type="entry name" value="ATPASE_E1_E2"/>
    <property type="match status" value="1"/>
</dbReference>
<dbReference type="EnsemblMetazoa" id="HelroT110679">
    <property type="protein sequence ID" value="HelroP110679"/>
    <property type="gene ID" value="HelroG110679"/>
</dbReference>
<dbReference type="InterPro" id="IPR023214">
    <property type="entry name" value="HAD_sf"/>
</dbReference>
<comment type="cofactor">
    <cofactor evidence="18">
        <name>Mg(2+)</name>
        <dbReference type="ChEBI" id="CHEBI:18420"/>
    </cofactor>
</comment>
<dbReference type="Gene3D" id="3.40.1110.10">
    <property type="entry name" value="Calcium-transporting ATPase, cytoplasmic domain N"/>
    <property type="match status" value="1"/>
</dbReference>
<dbReference type="STRING" id="6412.T1EF42"/>
<reference evidence="24" key="3">
    <citation type="submission" date="2015-06" db="UniProtKB">
        <authorList>
            <consortium name="EnsemblMetazoa"/>
        </authorList>
    </citation>
    <scope>IDENTIFICATION</scope>
</reference>
<dbReference type="InterPro" id="IPR032631">
    <property type="entry name" value="P-type_ATPase_N"/>
</dbReference>
<dbReference type="NCBIfam" id="TIGR01494">
    <property type="entry name" value="ATPase_P-type"/>
    <property type="match status" value="3"/>
</dbReference>
<keyword evidence="11 19" id="KW-1278">Translocase</keyword>
<keyword evidence="13 19" id="KW-0472">Membrane</keyword>
<accession>T1EF42</accession>
<feature type="binding site" evidence="17">
    <location>
        <position position="559"/>
    </location>
    <ligand>
        <name>ATP</name>
        <dbReference type="ChEBI" id="CHEBI:30616"/>
    </ligand>
</feature>
<feature type="binding site" evidence="17">
    <location>
        <position position="759"/>
    </location>
    <ligand>
        <name>ATP</name>
        <dbReference type="ChEBI" id="CHEBI:30616"/>
    </ligand>
</feature>
<dbReference type="InParanoid" id="T1EF42"/>
<evidence type="ECO:0000256" key="4">
    <source>
        <dbReference type="ARBA" id="ARBA00022475"/>
    </source>
</evidence>
<evidence type="ECO:0000256" key="6">
    <source>
        <dbReference type="ARBA" id="ARBA00022692"/>
    </source>
</evidence>
<keyword evidence="7 18" id="KW-0479">Metal-binding</keyword>
<feature type="binding site" evidence="17">
    <location>
        <position position="760"/>
    </location>
    <ligand>
        <name>ATP</name>
        <dbReference type="ChEBI" id="CHEBI:30616"/>
    </ligand>
</feature>
<evidence type="ECO:0000256" key="14">
    <source>
        <dbReference type="ARBA" id="ARBA00034036"/>
    </source>
</evidence>
<organism evidence="24 25">
    <name type="scientific">Helobdella robusta</name>
    <name type="common">Californian leech</name>
    <dbReference type="NCBI Taxonomy" id="6412"/>
    <lineage>
        <taxon>Eukaryota</taxon>
        <taxon>Metazoa</taxon>
        <taxon>Spiralia</taxon>
        <taxon>Lophotrochozoa</taxon>
        <taxon>Annelida</taxon>
        <taxon>Clitellata</taxon>
        <taxon>Hirudinea</taxon>
        <taxon>Rhynchobdellida</taxon>
        <taxon>Glossiphoniidae</taxon>
        <taxon>Helobdella</taxon>
    </lineage>
</organism>
<dbReference type="FunFam" id="3.40.50.1000:FF:000014">
    <property type="entry name" value="Phospholipid-transporting ATPase"/>
    <property type="match status" value="1"/>
</dbReference>
<evidence type="ECO:0000256" key="12">
    <source>
        <dbReference type="ARBA" id="ARBA00022989"/>
    </source>
</evidence>
<evidence type="ECO:0000256" key="19">
    <source>
        <dbReference type="RuleBase" id="RU362033"/>
    </source>
</evidence>
<dbReference type="InterPro" id="IPR008250">
    <property type="entry name" value="ATPase_P-typ_transduc_dom_A_sf"/>
</dbReference>
<evidence type="ECO:0000256" key="3">
    <source>
        <dbReference type="ARBA" id="ARBA00008109"/>
    </source>
</evidence>
<dbReference type="GeneID" id="20195194"/>
<evidence type="ECO:0000259" key="20">
    <source>
        <dbReference type="Pfam" id="PF00122"/>
    </source>
</evidence>
<feature type="domain" description="P-type ATPase N-terminal" evidence="21">
    <location>
        <begin position="5"/>
        <end position="66"/>
    </location>
</feature>
<dbReference type="NCBIfam" id="TIGR01652">
    <property type="entry name" value="ATPase-Plipid"/>
    <property type="match status" value="1"/>
</dbReference>
<dbReference type="SUPFAM" id="SSF56784">
    <property type="entry name" value="HAD-like"/>
    <property type="match status" value="1"/>
</dbReference>
<dbReference type="EMBL" id="KB096222">
    <property type="protein sequence ID" value="ESO07180.1"/>
    <property type="molecule type" value="Genomic_DNA"/>
</dbReference>
<feature type="transmembrane region" description="Helical" evidence="19">
    <location>
        <begin position="822"/>
        <end position="842"/>
    </location>
</feature>
<feature type="binding site" evidence="17">
    <location>
        <position position="640"/>
    </location>
    <ligand>
        <name>ATP</name>
        <dbReference type="ChEBI" id="CHEBI:30616"/>
    </ligand>
</feature>
<evidence type="ECO:0000256" key="9">
    <source>
        <dbReference type="ARBA" id="ARBA00022840"/>
    </source>
</evidence>
<dbReference type="EC" id="7.6.2.1" evidence="19"/>
<evidence type="ECO:0000256" key="5">
    <source>
        <dbReference type="ARBA" id="ARBA00022553"/>
    </source>
</evidence>
<keyword evidence="5" id="KW-0597">Phosphoprotein</keyword>
<dbReference type="SFLD" id="SFLDF00027">
    <property type="entry name" value="p-type_atpase"/>
    <property type="match status" value="1"/>
</dbReference>
<evidence type="ECO:0000313" key="25">
    <source>
        <dbReference type="Proteomes" id="UP000015101"/>
    </source>
</evidence>
<feature type="binding site" evidence="17">
    <location>
        <position position="503"/>
    </location>
    <ligand>
        <name>ATP</name>
        <dbReference type="ChEBI" id="CHEBI:30616"/>
    </ligand>
</feature>
<evidence type="ECO:0000256" key="18">
    <source>
        <dbReference type="PIRSR" id="PIRSR606539-3"/>
    </source>
</evidence>
<evidence type="ECO:0000256" key="15">
    <source>
        <dbReference type="ARBA" id="ARBA00051303"/>
    </source>
</evidence>
<dbReference type="Pfam" id="PF16209">
    <property type="entry name" value="PhoLip_ATPase_N"/>
    <property type="match status" value="1"/>
</dbReference>
<dbReference type="GO" id="GO:0000287">
    <property type="term" value="F:magnesium ion binding"/>
    <property type="evidence" value="ECO:0007669"/>
    <property type="project" value="UniProtKB-UniRule"/>
</dbReference>
<feature type="binding site" evidence="17">
    <location>
        <position position="730"/>
    </location>
    <ligand>
        <name>ATP</name>
        <dbReference type="ChEBI" id="CHEBI:30616"/>
    </ligand>
</feature>
<evidence type="ECO:0000256" key="7">
    <source>
        <dbReference type="ARBA" id="ARBA00022723"/>
    </source>
</evidence>
<dbReference type="CDD" id="cd02073">
    <property type="entry name" value="P-type_ATPase_APLT_Dnf-like"/>
    <property type="match status" value="1"/>
</dbReference>
<dbReference type="AlphaFoldDB" id="T1EF42"/>
<feature type="active site" description="4-aspartylphosphate intermediate" evidence="16">
    <location>
        <position position="377"/>
    </location>
</feature>
<feature type="transmembrane region" description="Helical" evidence="19">
    <location>
        <begin position="266"/>
        <end position="288"/>
    </location>
</feature>
<comment type="similarity">
    <text evidence="3 19">Belongs to the cation transport ATPase (P-type) (TC 3.A.3) family. Type IV subfamily.</text>
</comment>
<dbReference type="InterPro" id="IPR059000">
    <property type="entry name" value="ATPase_P-type_domA"/>
</dbReference>
<dbReference type="Proteomes" id="UP000015101">
    <property type="component" value="Unassembled WGS sequence"/>
</dbReference>
<dbReference type="SFLD" id="SFLDS00003">
    <property type="entry name" value="Haloacid_Dehalogenase"/>
    <property type="match status" value="1"/>
</dbReference>
<keyword evidence="10 18" id="KW-0460">Magnesium</keyword>
<feature type="domain" description="P-type ATPase A" evidence="20">
    <location>
        <begin position="96"/>
        <end position="158"/>
    </location>
</feature>
<keyword evidence="8 17" id="KW-0547">Nucleotide-binding</keyword>
<evidence type="ECO:0000259" key="21">
    <source>
        <dbReference type="Pfam" id="PF16209"/>
    </source>
</evidence>
<dbReference type="GO" id="GO:0140326">
    <property type="term" value="F:ATPase-coupled intramembrane lipid transporter activity"/>
    <property type="evidence" value="ECO:0000318"/>
    <property type="project" value="GO_Central"/>
</dbReference>
<feature type="transmembrane region" description="Helical" evidence="19">
    <location>
        <begin position="308"/>
        <end position="327"/>
    </location>
</feature>
<protein>
    <recommendedName>
        <fullName evidence="19">Phospholipid-transporting ATPase</fullName>
        <ecNumber evidence="19">7.6.2.1</ecNumber>
    </recommendedName>
</protein>
<dbReference type="HOGENOM" id="CLU_000846_3_2_1"/>
<dbReference type="InterPro" id="IPR044492">
    <property type="entry name" value="P_typ_ATPase_HD_dom"/>
</dbReference>
<feature type="binding site" evidence="18">
    <location>
        <position position="760"/>
    </location>
    <ligand>
        <name>Mg(2+)</name>
        <dbReference type="ChEBI" id="CHEBI:18420"/>
    </ligand>
</feature>
<dbReference type="FunCoup" id="T1EF42">
    <property type="interactions" value="677"/>
</dbReference>
<dbReference type="KEGG" id="hro:HELRODRAFT_110679"/>
<evidence type="ECO:0000256" key="11">
    <source>
        <dbReference type="ARBA" id="ARBA00022967"/>
    </source>
</evidence>
<feature type="transmembrane region" description="Helical" evidence="19">
    <location>
        <begin position="1004"/>
        <end position="1024"/>
    </location>
</feature>
<dbReference type="OrthoDB" id="377733at2759"/>
<evidence type="ECO:0000256" key="8">
    <source>
        <dbReference type="ARBA" id="ARBA00022741"/>
    </source>
</evidence>
<comment type="catalytic activity">
    <reaction evidence="15">
        <text>a 1,2-diacyl-sn-glycero-3-phospho-L-serine(out) + ATP + H2O = a 1,2-diacyl-sn-glycero-3-phospho-L-serine(in) + ADP + phosphate + H(+)</text>
        <dbReference type="Rhea" id="RHEA:38567"/>
        <dbReference type="ChEBI" id="CHEBI:15377"/>
        <dbReference type="ChEBI" id="CHEBI:15378"/>
        <dbReference type="ChEBI" id="CHEBI:30616"/>
        <dbReference type="ChEBI" id="CHEBI:43474"/>
        <dbReference type="ChEBI" id="CHEBI:57262"/>
        <dbReference type="ChEBI" id="CHEBI:456216"/>
    </reaction>
    <physiologicalReaction direction="left-to-right" evidence="15">
        <dbReference type="Rhea" id="RHEA:38568"/>
    </physiologicalReaction>
</comment>